<dbReference type="Pfam" id="PF01431">
    <property type="entry name" value="Peptidase_M13"/>
    <property type="match status" value="1"/>
</dbReference>
<evidence type="ECO:0000256" key="2">
    <source>
        <dbReference type="ARBA" id="ARBA00007357"/>
    </source>
</evidence>
<evidence type="ECO:0000256" key="6">
    <source>
        <dbReference type="ARBA" id="ARBA00022833"/>
    </source>
</evidence>
<accession>A0AAT9F896</accession>
<evidence type="ECO:0000256" key="7">
    <source>
        <dbReference type="ARBA" id="ARBA00023049"/>
    </source>
</evidence>
<keyword evidence="5" id="KW-0378">Hydrolase</keyword>
<protein>
    <submittedName>
        <fullName evidence="10">Endopeptidase O</fullName>
    </submittedName>
</protein>
<dbReference type="PROSITE" id="PS51885">
    <property type="entry name" value="NEPRILYSIN"/>
    <property type="match status" value="1"/>
</dbReference>
<organism evidence="10">
    <name type="scientific">Mycoplasmopsis californica HAZ160_1</name>
    <dbReference type="NCBI Taxonomy" id="1397850"/>
    <lineage>
        <taxon>Bacteria</taxon>
        <taxon>Bacillati</taxon>
        <taxon>Mycoplasmatota</taxon>
        <taxon>Mycoplasmoidales</taxon>
        <taxon>Metamycoplasmataceae</taxon>
        <taxon>Mycoplasmopsis</taxon>
    </lineage>
</organism>
<dbReference type="InterPro" id="IPR008753">
    <property type="entry name" value="Peptidase_M13_N"/>
</dbReference>
<evidence type="ECO:0000259" key="9">
    <source>
        <dbReference type="Pfam" id="PF05649"/>
    </source>
</evidence>
<proteinExistence type="inferred from homology"/>
<dbReference type="PANTHER" id="PTHR11733:SF167">
    <property type="entry name" value="FI17812P1-RELATED"/>
    <property type="match status" value="1"/>
</dbReference>
<dbReference type="KEGG" id="mcm:MCAL160_0581"/>
<feature type="domain" description="Peptidase M13 N-terminal" evidence="9">
    <location>
        <begin position="8"/>
        <end position="387"/>
    </location>
</feature>
<dbReference type="InterPro" id="IPR042089">
    <property type="entry name" value="Peptidase_M13_dom_2"/>
</dbReference>
<evidence type="ECO:0000256" key="4">
    <source>
        <dbReference type="ARBA" id="ARBA00022723"/>
    </source>
</evidence>
<comment type="cofactor">
    <cofactor evidence="1">
        <name>Zn(2+)</name>
        <dbReference type="ChEBI" id="CHEBI:29105"/>
    </cofactor>
</comment>
<feature type="domain" description="Peptidase M13 C-terminal" evidence="8">
    <location>
        <begin position="440"/>
        <end position="630"/>
    </location>
</feature>
<keyword evidence="6" id="KW-0862">Zinc</keyword>
<evidence type="ECO:0000313" key="10">
    <source>
        <dbReference type="EMBL" id="BAP01098.1"/>
    </source>
</evidence>
<dbReference type="Gene3D" id="3.40.390.10">
    <property type="entry name" value="Collagenase (Catalytic Domain)"/>
    <property type="match status" value="1"/>
</dbReference>
<name>A0AAT9F896_9BACT</name>
<evidence type="ECO:0000259" key="8">
    <source>
        <dbReference type="Pfam" id="PF01431"/>
    </source>
</evidence>
<dbReference type="InterPro" id="IPR024079">
    <property type="entry name" value="MetalloPept_cat_dom_sf"/>
</dbReference>
<dbReference type="Gene3D" id="1.10.1380.10">
    <property type="entry name" value="Neutral endopeptidase , domain2"/>
    <property type="match status" value="1"/>
</dbReference>
<dbReference type="AlphaFoldDB" id="A0AAT9F896"/>
<reference evidence="10" key="3">
    <citation type="journal article" date="2019" name="Vet. Microbiol.">
        <title>Mutations associated with change of susceptibility to lincosamides and/or macrolides in field and laboratory-derived Mycoplasma californicum strains in Japan, and development of a rapid detection method for these mutations.</title>
        <authorList>
            <person name="Hata E."/>
            <person name="Nagai K."/>
            <person name="Murakami K."/>
        </authorList>
    </citation>
    <scope>NUCLEOTIDE SEQUENCE</scope>
    <source>
        <strain evidence="10">HAZ160_1</strain>
    </source>
</reference>
<keyword evidence="7" id="KW-0482">Metalloprotease</keyword>
<dbReference type="GO" id="GO:0004222">
    <property type="term" value="F:metalloendopeptidase activity"/>
    <property type="evidence" value="ECO:0007669"/>
    <property type="project" value="InterPro"/>
</dbReference>
<dbReference type="InterPro" id="IPR000718">
    <property type="entry name" value="Peptidase_M13"/>
</dbReference>
<reference evidence="10" key="2">
    <citation type="journal article" date="2014" name="Genome Announc.">
        <title>Complete Genome Sequence of Mycoplasma californicum Strain HAZ160_1 from Bovine Mastitic Milk in Japan.</title>
        <authorList>
            <person name="Hata E."/>
            <person name="Murakami K."/>
        </authorList>
    </citation>
    <scope>NUCLEOTIDE SEQUENCE</scope>
    <source>
        <strain evidence="10">HAZ160_1</strain>
    </source>
</reference>
<dbReference type="GO" id="GO:0016485">
    <property type="term" value="P:protein processing"/>
    <property type="evidence" value="ECO:0007669"/>
    <property type="project" value="TreeGrafter"/>
</dbReference>
<reference evidence="10" key="1">
    <citation type="journal article" date="2014" name="Appl. Environ. Microbiol.">
        <title>Molecular Epidemiology of Cases of Mycoplasma californicum Infection in Japan.</title>
        <authorList>
            <person name="Hata E."/>
            <person name="Suzuki K."/>
            <person name="Hanyu H."/>
            <person name="Itoh M."/>
            <person name="Higuchi H."/>
            <person name="Kobayashi H."/>
        </authorList>
    </citation>
    <scope>NUCLEOTIDE SEQUENCE</scope>
    <source>
        <strain evidence="10">HAZ160_1</strain>
    </source>
</reference>
<dbReference type="EMBL" id="AP013353">
    <property type="protein sequence ID" value="BAP01098.1"/>
    <property type="molecule type" value="Genomic_DNA"/>
</dbReference>
<keyword evidence="3" id="KW-0645">Protease</keyword>
<comment type="similarity">
    <text evidence="2">Belongs to the peptidase M13 family.</text>
</comment>
<gene>
    <name evidence="10" type="primary">pepO</name>
    <name evidence="10" type="ORF">MCAL160_0581</name>
</gene>
<dbReference type="CDD" id="cd08662">
    <property type="entry name" value="M13"/>
    <property type="match status" value="1"/>
</dbReference>
<sequence>MLMKYEIKDNLFQAVNAEWLAENKIPDDKSSIGEFTVLHIKNERMMQRLADKLVEQLNKNELSEQTTINFAKFYALTKNFDSREEKNIQPLKPFFDEIINLKDLDALKSKYVEYSLRGYTLPIDYGVTTDFMDSRIQTLHFAIADHILPDKSHYDIPRVKTKFLRTYKSMAKSLLIPYLQDAQKVRNIINLALKYDKLIAKYSLTSLEKVKYTELYKPFKLEKIASKTKNFDFNSVISQSIAKPVDKIIFSDTKFARNIDKLFNENVFEQIKAWLAINLVLKFSKYLDQKTRNTAEKYSLSISGQSKPTNKRKHALQLALSYFSIPIGTILAKKILGPKSKKNIEKMVAHMIDIYKHKLQSNEWLSQATIDKAILKLSTLGVHIGYPNEFKPYYPELKVTSDSIIENVFEFNKVVAKYSLSQYKEPVNKNLWGMAPHIVNAYYNPSMNHIVFPAGILAGAFYSSKQSSAENYGGIGAVIAHEISHAFDNNGANFDENGNLKMWWTESDFAKFKERTKGMINLFQGAKIEHGACNGELTVSENIADAGGLGCALEAAKMEPDYDAQKFFINWAKIWKGKYKPELAARLLEQDPHAPVELRANIQAANREEFAQAFNIKEGDGMYIEPSKRVKIW</sequence>
<dbReference type="InterPro" id="IPR018497">
    <property type="entry name" value="Peptidase_M13_C"/>
</dbReference>
<dbReference type="GO" id="GO:0005886">
    <property type="term" value="C:plasma membrane"/>
    <property type="evidence" value="ECO:0007669"/>
    <property type="project" value="TreeGrafter"/>
</dbReference>
<reference evidence="10" key="4">
    <citation type="submission" date="2024-06" db="EMBL/GenBank/DDBJ databases">
        <authorList>
            <consortium name="Mycoplasma californicum genome sequencing consortium"/>
            <person name="Hata E."/>
            <person name="Tanaka K."/>
            <person name="Tamamura Y."/>
        </authorList>
    </citation>
    <scope>NUCLEOTIDE SEQUENCE</scope>
    <source>
        <strain evidence="10">HAZ160_1</strain>
    </source>
</reference>
<dbReference type="SUPFAM" id="SSF55486">
    <property type="entry name" value="Metalloproteases ('zincins'), catalytic domain"/>
    <property type="match status" value="1"/>
</dbReference>
<dbReference type="GO" id="GO:0046872">
    <property type="term" value="F:metal ion binding"/>
    <property type="evidence" value="ECO:0007669"/>
    <property type="project" value="UniProtKB-KW"/>
</dbReference>
<evidence type="ECO:0000256" key="5">
    <source>
        <dbReference type="ARBA" id="ARBA00022801"/>
    </source>
</evidence>
<dbReference type="PANTHER" id="PTHR11733">
    <property type="entry name" value="ZINC METALLOPROTEASE FAMILY M13 NEPRILYSIN-RELATED"/>
    <property type="match status" value="1"/>
</dbReference>
<evidence type="ECO:0000256" key="1">
    <source>
        <dbReference type="ARBA" id="ARBA00001947"/>
    </source>
</evidence>
<dbReference type="PRINTS" id="PR00786">
    <property type="entry name" value="NEPRILYSIN"/>
</dbReference>
<keyword evidence="4" id="KW-0479">Metal-binding</keyword>
<evidence type="ECO:0000256" key="3">
    <source>
        <dbReference type="ARBA" id="ARBA00022670"/>
    </source>
</evidence>
<dbReference type="Pfam" id="PF05649">
    <property type="entry name" value="Peptidase_M13_N"/>
    <property type="match status" value="1"/>
</dbReference>